<keyword evidence="6" id="KW-0808">Transferase</keyword>
<dbReference type="InterPro" id="IPR003594">
    <property type="entry name" value="HATPase_dom"/>
</dbReference>
<sequence length="537" mass="59308">MSERPSAEGYRAATDSVHIPDWHVLRLFNQYRLLVLLVLGSVYFLSENQLTLGTRNGGLFIAALVGYVIATLVFVLTIHLRKPTVNTQFFLQNYIDILLISVLMYASGGIQSGLGPLLLINLALFSQVSSARHAFLFAAIGSLVVLVEELLSNIIIGTYASDFEATAVLGALLFAIAWVMTVPVRRAMNRQLVNASHSRVGLNVEQIAQLNEEIIRELDSGVVVIDKAGNVQLINDTARGLLAAEFMPMPFHLRQLCEELLNNVNASELSPNREIRPFTVESTGQSVLPQFIPLSQSGMLIKLDDHTHILQQFQQLKLASLGRMSASMAHEIRNPLGAISHAVQLIEESPGLAANDANLLQIAKRHTQRINRIIEDVLQLSNRQQVRTSVVSVDTLLSDFAQRFCSEHNLSADKLTVRTEPCSAIVDPGHLDQILWNLCTNAQLHNDSDNVVIDIHCWQSERAATVIEIVDNGKGISDMERANLFEPFYSTHHAGTGLGLFIIRELCELNKAHIECLPSESGARFRITLAHAQDMAA</sequence>
<dbReference type="SMART" id="SM00387">
    <property type="entry name" value="HATPase_c"/>
    <property type="match status" value="1"/>
</dbReference>
<feature type="transmembrane region" description="Helical" evidence="4">
    <location>
        <begin position="165"/>
        <end position="184"/>
    </location>
</feature>
<evidence type="ECO:0000259" key="5">
    <source>
        <dbReference type="PROSITE" id="PS50109"/>
    </source>
</evidence>
<dbReference type="RefSeq" id="WP_088920711.1">
    <property type="nucleotide sequence ID" value="NZ_CP018632.1"/>
</dbReference>
<keyword evidence="3" id="KW-0597">Phosphoprotein</keyword>
<evidence type="ECO:0000313" key="6">
    <source>
        <dbReference type="EMBL" id="ASJ75863.1"/>
    </source>
</evidence>
<dbReference type="OrthoDB" id="9815750at2"/>
<reference evidence="6 7" key="1">
    <citation type="submission" date="2016-12" db="EMBL/GenBank/DDBJ databases">
        <authorList>
            <person name="Song W.-J."/>
            <person name="Kurnit D.M."/>
        </authorList>
    </citation>
    <scope>NUCLEOTIDE SEQUENCE [LARGE SCALE GENOMIC DNA]</scope>
    <source>
        <strain evidence="6 7">IMCC3135</strain>
    </source>
</reference>
<keyword evidence="4" id="KW-0812">Transmembrane</keyword>
<dbReference type="CDD" id="cd00082">
    <property type="entry name" value="HisKA"/>
    <property type="match status" value="1"/>
</dbReference>
<evidence type="ECO:0000256" key="3">
    <source>
        <dbReference type="ARBA" id="ARBA00022553"/>
    </source>
</evidence>
<dbReference type="Proteomes" id="UP000250079">
    <property type="component" value="Chromosome"/>
</dbReference>
<dbReference type="SUPFAM" id="SSF47384">
    <property type="entry name" value="Homodimeric domain of signal transducing histidine kinase"/>
    <property type="match status" value="1"/>
</dbReference>
<dbReference type="KEGG" id="gai:IMCC3135_29060"/>
<dbReference type="InterPro" id="IPR036890">
    <property type="entry name" value="HATPase_C_sf"/>
</dbReference>
<dbReference type="InterPro" id="IPR003661">
    <property type="entry name" value="HisK_dim/P_dom"/>
</dbReference>
<dbReference type="PROSITE" id="PS50109">
    <property type="entry name" value="HIS_KIN"/>
    <property type="match status" value="1"/>
</dbReference>
<dbReference type="GO" id="GO:0000155">
    <property type="term" value="F:phosphorelay sensor kinase activity"/>
    <property type="evidence" value="ECO:0007669"/>
    <property type="project" value="InterPro"/>
</dbReference>
<dbReference type="Gene3D" id="3.30.565.10">
    <property type="entry name" value="Histidine kinase-like ATPase, C-terminal domain"/>
    <property type="match status" value="1"/>
</dbReference>
<dbReference type="InterPro" id="IPR036097">
    <property type="entry name" value="HisK_dim/P_sf"/>
</dbReference>
<protein>
    <recommendedName>
        <fullName evidence="2">histidine kinase</fullName>
        <ecNumber evidence="2">2.7.13.3</ecNumber>
    </recommendedName>
</protein>
<dbReference type="PANTHER" id="PTHR43065">
    <property type="entry name" value="SENSOR HISTIDINE KINASE"/>
    <property type="match status" value="1"/>
</dbReference>
<dbReference type="Gene3D" id="1.10.287.130">
    <property type="match status" value="1"/>
</dbReference>
<evidence type="ECO:0000256" key="2">
    <source>
        <dbReference type="ARBA" id="ARBA00012438"/>
    </source>
</evidence>
<organism evidence="6 7">
    <name type="scientific">Granulosicoccus antarcticus IMCC3135</name>
    <dbReference type="NCBI Taxonomy" id="1192854"/>
    <lineage>
        <taxon>Bacteria</taxon>
        <taxon>Pseudomonadati</taxon>
        <taxon>Pseudomonadota</taxon>
        <taxon>Gammaproteobacteria</taxon>
        <taxon>Chromatiales</taxon>
        <taxon>Granulosicoccaceae</taxon>
        <taxon>Granulosicoccus</taxon>
    </lineage>
</organism>
<dbReference type="Pfam" id="PF25323">
    <property type="entry name" value="6TM_PilS"/>
    <property type="match status" value="1"/>
</dbReference>
<keyword evidence="7" id="KW-1185">Reference proteome</keyword>
<feature type="domain" description="Histidine kinase" evidence="5">
    <location>
        <begin position="327"/>
        <end position="533"/>
    </location>
</feature>
<dbReference type="SMART" id="SM00388">
    <property type="entry name" value="HisKA"/>
    <property type="match status" value="1"/>
</dbReference>
<dbReference type="AlphaFoldDB" id="A0A2Z2NXA0"/>
<dbReference type="InterPro" id="IPR005467">
    <property type="entry name" value="His_kinase_dom"/>
</dbReference>
<name>A0A2Z2NXA0_9GAMM</name>
<feature type="transmembrane region" description="Helical" evidence="4">
    <location>
        <begin position="58"/>
        <end position="78"/>
    </location>
</feature>
<dbReference type="PANTHER" id="PTHR43065:SF52">
    <property type="entry name" value="SENSOR PROTEIN KINASE PILS"/>
    <property type="match status" value="1"/>
</dbReference>
<comment type="catalytic activity">
    <reaction evidence="1">
        <text>ATP + protein L-histidine = ADP + protein N-phospho-L-histidine.</text>
        <dbReference type="EC" id="2.7.13.3"/>
    </reaction>
</comment>
<evidence type="ECO:0000256" key="4">
    <source>
        <dbReference type="SAM" id="Phobius"/>
    </source>
</evidence>
<gene>
    <name evidence="6" type="primary">zraS_3</name>
    <name evidence="6" type="ORF">IMCC3135_29060</name>
</gene>
<dbReference type="Pfam" id="PF02518">
    <property type="entry name" value="HATPase_c"/>
    <property type="match status" value="1"/>
</dbReference>
<keyword evidence="4" id="KW-0472">Membrane</keyword>
<dbReference type="EC" id="2.7.13.3" evidence="2"/>
<feature type="transmembrane region" description="Helical" evidence="4">
    <location>
        <begin position="98"/>
        <end position="122"/>
    </location>
</feature>
<dbReference type="InterPro" id="IPR004358">
    <property type="entry name" value="Sig_transdc_His_kin-like_C"/>
</dbReference>
<dbReference type="Pfam" id="PF00512">
    <property type="entry name" value="HisKA"/>
    <property type="match status" value="1"/>
</dbReference>
<evidence type="ECO:0000313" key="7">
    <source>
        <dbReference type="Proteomes" id="UP000250079"/>
    </source>
</evidence>
<keyword evidence="4" id="KW-1133">Transmembrane helix</keyword>
<proteinExistence type="predicted"/>
<feature type="transmembrane region" description="Helical" evidence="4">
    <location>
        <begin position="134"/>
        <end position="159"/>
    </location>
</feature>
<dbReference type="PRINTS" id="PR00344">
    <property type="entry name" value="BCTRLSENSOR"/>
</dbReference>
<accession>A0A2Z2NXA0</accession>
<feature type="transmembrane region" description="Helical" evidence="4">
    <location>
        <begin position="30"/>
        <end position="46"/>
    </location>
</feature>
<dbReference type="EMBL" id="CP018632">
    <property type="protein sequence ID" value="ASJ75863.1"/>
    <property type="molecule type" value="Genomic_DNA"/>
</dbReference>
<dbReference type="SUPFAM" id="SSF55874">
    <property type="entry name" value="ATPase domain of HSP90 chaperone/DNA topoisomerase II/histidine kinase"/>
    <property type="match status" value="1"/>
</dbReference>
<dbReference type="CDD" id="cd00075">
    <property type="entry name" value="HATPase"/>
    <property type="match status" value="1"/>
</dbReference>
<evidence type="ECO:0000256" key="1">
    <source>
        <dbReference type="ARBA" id="ARBA00000085"/>
    </source>
</evidence>